<dbReference type="EMBL" id="CP095340">
    <property type="protein sequence ID" value="XAG24767.1"/>
    <property type="molecule type" value="Genomic_DNA"/>
</dbReference>
<dbReference type="AlphaFoldDB" id="A0AAU6SXZ2"/>
<gene>
    <name evidence="1" type="ORF">MRM62_00685</name>
</gene>
<organism evidence="1">
    <name type="scientific">bacterium 19CA03SA04</name>
    <dbReference type="NCBI Taxonomy" id="2920698"/>
    <lineage>
        <taxon>Bacteria</taxon>
    </lineage>
</organism>
<reference evidence="1" key="1">
    <citation type="submission" date="2022-03" db="EMBL/GenBank/DDBJ databases">
        <title>Sea Food Isolates.</title>
        <authorList>
            <person name="Li c."/>
        </authorList>
    </citation>
    <scope>NUCLEOTIDE SEQUENCE</scope>
    <source>
        <strain evidence="1">19CA03SA04</strain>
    </source>
</reference>
<name>A0AAU6SXZ2_UNCXX</name>
<proteinExistence type="predicted"/>
<evidence type="ECO:0000313" key="1">
    <source>
        <dbReference type="EMBL" id="XAG24767.1"/>
    </source>
</evidence>
<protein>
    <recommendedName>
        <fullName evidence="2">ParB/Sulfiredoxin domain-containing protein</fullName>
    </recommendedName>
</protein>
<evidence type="ECO:0008006" key="2">
    <source>
        <dbReference type="Google" id="ProtNLM"/>
    </source>
</evidence>
<sequence>MTGKIMERENLKGKIEDFIFRKIEHNKFETFKLKPKEILTSNRFDLGLKLAYLTYKEYLPDLAEKIYYHDIRSQTLGEFKEYGNDVKNTFKVYIEDFDKTFNDIKNNGFDEKKSLLPLSKNGYILNGAHRAASAIFLGEEVACVKTELDDVSPNYQYFIERNVPEEILDIGAINFCEYAENTYLAFLWPSGRKNYNSTIKLFDNVVYNKNIRLNSQGGLNLLIELYKHMNWVGKSEDNFPGAHKKLLECFTDFDSFSVILFQSESLEKVQEIKKQVRDINKIGFSSIHITDTIEEVQRVAHLIFNDNGLHFLNYANPYKFKSTLDIIKSLHTNDVKRLKNMVLDGSTTLAVYGLREARDIDYLSTDSLLLSNKDVEIEPHDNQLIYHKVEKNELIYNPRYHFKYLGIKFISFNQTYKFKNNRNENKDINDCDMMKSFVEKSSCKYFLAKSRQFMFYKKIVMKSKLRTALFSLLKITNTYDIVRNIYRKLKD</sequence>
<accession>A0AAU6SXZ2</accession>